<comment type="function">
    <text evidence="5">Subunit of the V1 complex of vacuolar(H+)-ATPase (V-ATPase), a multisubunit enzyme composed of a peripheral complex (V1) that hydrolyzes ATP and a membrane integral complex (V0) that translocates protons. V-ATPase is responsible for acidifying and maintaining the pH of intracellular compartments.</text>
</comment>
<dbReference type="Pfam" id="PF11698">
    <property type="entry name" value="V-ATPase_H_C"/>
    <property type="match status" value="1"/>
</dbReference>
<evidence type="ECO:0000313" key="7">
    <source>
        <dbReference type="EMBL" id="RKF54516.1"/>
    </source>
</evidence>
<evidence type="ECO:0000259" key="6">
    <source>
        <dbReference type="Pfam" id="PF11698"/>
    </source>
</evidence>
<dbReference type="GO" id="GO:0000221">
    <property type="term" value="C:vacuolar proton-transporting V-type ATPase, V1 domain"/>
    <property type="evidence" value="ECO:0007669"/>
    <property type="project" value="UniProtKB-UniRule"/>
</dbReference>
<dbReference type="SUPFAM" id="SSF48371">
    <property type="entry name" value="ARM repeat"/>
    <property type="match status" value="1"/>
</dbReference>
<dbReference type="FunFam" id="1.25.40.150:FF:000002">
    <property type="entry name" value="V-type proton ATPase subunit H"/>
    <property type="match status" value="1"/>
</dbReference>
<sequence>MSFDLLPYLTSLQNNIRGRSIAWEGAVRAGTISEEQLNKIKAVDKVRKEQQKQIVHNDLGGYSCLFLGAEGKPGILDAAVKRADLVQNILVLLADLLDGIPELSKTLSQHSSPYNIFVTLITRSNDAEDPVSLLSSTVLTTLIMDTSVDHSKKKPALSELFKYLSSLTRASDGSLQDIAVAQYSTLLREKKSRELFWVQRKETIAPLITILQLAAGFSKDALRSPTWNGTKSIRSNNEGTIGGGVGLQMLYHILLVLWQLSFEGSNVGEGLQDEFDIIPLYVQLLRYSPKEKITRLLISSLHNMLVGNRQKLLPLTVVVRLPALLQNINGRHLSDPDLSEDLEALTRMIDDYTKTQTTFDEYAAEIYSGHLYWSPPHRNSTFWLENAHKILDHEEGAIPKKLAEIMSKSWVGDKQVLAIACNDVGSLVKQVPEKRLYLEKLGLKKRVMELMQESDESVRWESLNALSGWLRYSFES</sequence>
<dbReference type="InterPro" id="IPR011987">
    <property type="entry name" value="ATPase_V1-cplx_hsu_C"/>
</dbReference>
<feature type="domain" description="ATPase V1 complex subunit H C-terminal" evidence="6">
    <location>
        <begin position="356"/>
        <end position="474"/>
    </location>
</feature>
<dbReference type="EMBL" id="MCBR01021093">
    <property type="protein sequence ID" value="RKF54516.1"/>
    <property type="molecule type" value="Genomic_DNA"/>
</dbReference>
<proteinExistence type="inferred from homology"/>
<name>A0A420HAQ0_9PEZI</name>
<comment type="subunit">
    <text evidence="5">V-ATPase is a heteromultimeric enzyme made up of two complexes: the ATP-hydrolytic V1 complex and the proton translocation V0 complex.</text>
</comment>
<dbReference type="InterPro" id="IPR011989">
    <property type="entry name" value="ARM-like"/>
</dbReference>
<dbReference type="Proteomes" id="UP000285405">
    <property type="component" value="Unassembled WGS sequence"/>
</dbReference>
<keyword evidence="3 5" id="KW-0375">Hydrogen ion transport</keyword>
<dbReference type="Gene3D" id="1.25.10.10">
    <property type="entry name" value="Leucine-rich Repeat Variant"/>
    <property type="match status" value="1"/>
</dbReference>
<evidence type="ECO:0000256" key="3">
    <source>
        <dbReference type="ARBA" id="ARBA00022781"/>
    </source>
</evidence>
<dbReference type="PANTHER" id="PTHR10698">
    <property type="entry name" value="V-TYPE PROTON ATPASE SUBUNIT H"/>
    <property type="match status" value="1"/>
</dbReference>
<protein>
    <recommendedName>
        <fullName evidence="5">V-type proton ATPase subunit H</fullName>
    </recommendedName>
</protein>
<evidence type="ECO:0000256" key="5">
    <source>
        <dbReference type="PIRNR" id="PIRNR032184"/>
    </source>
</evidence>
<accession>A0A420HAQ0</accession>
<dbReference type="GO" id="GO:0000329">
    <property type="term" value="C:fungal-type vacuole membrane"/>
    <property type="evidence" value="ECO:0007669"/>
    <property type="project" value="TreeGrafter"/>
</dbReference>
<evidence type="ECO:0000256" key="1">
    <source>
        <dbReference type="ARBA" id="ARBA00008613"/>
    </source>
</evidence>
<comment type="similarity">
    <text evidence="1 5">Belongs to the V-ATPase H subunit family.</text>
</comment>
<evidence type="ECO:0000313" key="8">
    <source>
        <dbReference type="Proteomes" id="UP000285405"/>
    </source>
</evidence>
<gene>
    <name evidence="7" type="ORF">GcC1_210056</name>
</gene>
<dbReference type="InterPro" id="IPR004908">
    <property type="entry name" value="ATPase_V1-cplx_hsu"/>
</dbReference>
<comment type="caution">
    <text evidence="7">The sequence shown here is derived from an EMBL/GenBank/DDBJ whole genome shotgun (WGS) entry which is preliminary data.</text>
</comment>
<dbReference type="InterPro" id="IPR016024">
    <property type="entry name" value="ARM-type_fold"/>
</dbReference>
<evidence type="ECO:0000256" key="4">
    <source>
        <dbReference type="ARBA" id="ARBA00023065"/>
    </source>
</evidence>
<dbReference type="PANTHER" id="PTHR10698:SF0">
    <property type="entry name" value="V-TYPE PROTON ATPASE SUBUNIT H"/>
    <property type="match status" value="1"/>
</dbReference>
<reference evidence="7 8" key="1">
    <citation type="journal article" date="2018" name="BMC Genomics">
        <title>Comparative genome analyses reveal sequence features reflecting distinct modes of host-adaptation between dicot and monocot powdery mildew.</title>
        <authorList>
            <person name="Wu Y."/>
            <person name="Ma X."/>
            <person name="Pan Z."/>
            <person name="Kale S.D."/>
            <person name="Song Y."/>
            <person name="King H."/>
            <person name="Zhang Q."/>
            <person name="Presley C."/>
            <person name="Deng X."/>
            <person name="Wei C.I."/>
            <person name="Xiao S."/>
        </authorList>
    </citation>
    <scope>NUCLEOTIDE SEQUENCE [LARGE SCALE GENOMIC DNA]</scope>
    <source>
        <strain evidence="7">UCSC1</strain>
    </source>
</reference>
<dbReference type="PIRSF" id="PIRSF032184">
    <property type="entry name" value="ATPase_V1_H"/>
    <property type="match status" value="1"/>
</dbReference>
<evidence type="ECO:0000256" key="2">
    <source>
        <dbReference type="ARBA" id="ARBA00022448"/>
    </source>
</evidence>
<dbReference type="InterPro" id="IPR038497">
    <property type="entry name" value="ATPase_V1-cplx_hsu_C_sf"/>
</dbReference>
<dbReference type="Pfam" id="PF03224">
    <property type="entry name" value="V-ATPase_H_N"/>
    <property type="match status" value="1"/>
</dbReference>
<keyword evidence="4 5" id="KW-0406">Ion transport</keyword>
<keyword evidence="2 5" id="KW-0813">Transport</keyword>
<dbReference type="GO" id="GO:0046961">
    <property type="term" value="F:proton-transporting ATPase activity, rotational mechanism"/>
    <property type="evidence" value="ECO:0007669"/>
    <property type="project" value="UniProtKB-UniRule"/>
</dbReference>
<organism evidence="7 8">
    <name type="scientific">Golovinomyces cichoracearum</name>
    <dbReference type="NCBI Taxonomy" id="62708"/>
    <lineage>
        <taxon>Eukaryota</taxon>
        <taxon>Fungi</taxon>
        <taxon>Dikarya</taxon>
        <taxon>Ascomycota</taxon>
        <taxon>Pezizomycotina</taxon>
        <taxon>Leotiomycetes</taxon>
        <taxon>Erysiphales</taxon>
        <taxon>Erysiphaceae</taxon>
        <taxon>Golovinomyces</taxon>
    </lineage>
</organism>
<dbReference type="FunFam" id="1.25.10.10:FF:000326">
    <property type="entry name" value="V-type proton ATPase subunit H"/>
    <property type="match status" value="1"/>
</dbReference>
<dbReference type="Gene3D" id="1.25.40.150">
    <property type="entry name" value="V-type ATPase, subunit H, C-terminal domain"/>
    <property type="match status" value="1"/>
</dbReference>
<dbReference type="OrthoDB" id="10263554at2759"/>
<dbReference type="AlphaFoldDB" id="A0A420HAQ0"/>